<dbReference type="InterPro" id="IPR000515">
    <property type="entry name" value="MetI-like"/>
</dbReference>
<comment type="subcellular location">
    <subcellularLocation>
        <location evidence="10">Cell inner membrane</location>
        <topology evidence="10">Multi-pass membrane protein</topology>
    </subcellularLocation>
    <subcellularLocation>
        <location evidence="1 9">Cell membrane</location>
        <topology evidence="1 9">Multi-pass membrane protein</topology>
    </subcellularLocation>
</comment>
<feature type="transmembrane region" description="Helical" evidence="9">
    <location>
        <begin position="120"/>
        <end position="148"/>
    </location>
</feature>
<keyword evidence="7 9" id="KW-1133">Transmembrane helix</keyword>
<feature type="domain" description="ABC transmembrane type-1" evidence="11">
    <location>
        <begin position="83"/>
        <end position="310"/>
    </location>
</feature>
<organism evidence="12 13">
    <name type="scientific">Dyella dinghuensis</name>
    <dbReference type="NCBI Taxonomy" id="1920169"/>
    <lineage>
        <taxon>Bacteria</taxon>
        <taxon>Pseudomonadati</taxon>
        <taxon>Pseudomonadota</taxon>
        <taxon>Gammaproteobacteria</taxon>
        <taxon>Lysobacterales</taxon>
        <taxon>Rhodanobacteraceae</taxon>
        <taxon>Dyella</taxon>
    </lineage>
</organism>
<evidence type="ECO:0000313" key="12">
    <source>
        <dbReference type="EMBL" id="RUL66584.1"/>
    </source>
</evidence>
<dbReference type="EMBL" id="RYZR01000002">
    <property type="protein sequence ID" value="RUL66584.1"/>
    <property type="molecule type" value="Genomic_DNA"/>
</dbReference>
<evidence type="ECO:0000256" key="5">
    <source>
        <dbReference type="ARBA" id="ARBA00022592"/>
    </source>
</evidence>
<dbReference type="Proteomes" id="UP000267077">
    <property type="component" value="Unassembled WGS sequence"/>
</dbReference>
<evidence type="ECO:0000256" key="7">
    <source>
        <dbReference type="ARBA" id="ARBA00022989"/>
    </source>
</evidence>
<accession>A0A3S0PH88</accession>
<name>A0A3S0PH88_9GAMM</name>
<dbReference type="PANTHER" id="PTHR30425:SF1">
    <property type="entry name" value="PHOSPHATE TRANSPORT SYSTEM PERMEASE PROTEIN PSTC"/>
    <property type="match status" value="1"/>
</dbReference>
<keyword evidence="3 9" id="KW-0813">Transport</keyword>
<comment type="similarity">
    <text evidence="2 10">Belongs to the binding-protein-dependent transport system permease family. CysTW subfamily.</text>
</comment>
<proteinExistence type="inferred from homology"/>
<dbReference type="PANTHER" id="PTHR30425">
    <property type="entry name" value="PHOSPHATE TRANSPORT SYSTEM PERMEASE PROTEIN PST"/>
    <property type="match status" value="1"/>
</dbReference>
<dbReference type="InterPro" id="IPR035906">
    <property type="entry name" value="MetI-like_sf"/>
</dbReference>
<keyword evidence="6 9" id="KW-0812">Transmembrane</keyword>
<comment type="caution">
    <text evidence="12">The sequence shown here is derived from an EMBL/GenBank/DDBJ whole genome shotgun (WGS) entry which is preliminary data.</text>
</comment>
<dbReference type="InterPro" id="IPR011864">
    <property type="entry name" value="Phosphate_PstC"/>
</dbReference>
<evidence type="ECO:0000313" key="13">
    <source>
        <dbReference type="Proteomes" id="UP000267077"/>
    </source>
</evidence>
<dbReference type="GO" id="GO:0006817">
    <property type="term" value="P:phosphate ion transport"/>
    <property type="evidence" value="ECO:0007669"/>
    <property type="project" value="UniProtKB-KW"/>
</dbReference>
<dbReference type="CDD" id="cd06261">
    <property type="entry name" value="TM_PBP2"/>
    <property type="match status" value="1"/>
</dbReference>
<keyword evidence="10" id="KW-0997">Cell inner membrane</keyword>
<evidence type="ECO:0000259" key="11">
    <source>
        <dbReference type="PROSITE" id="PS50928"/>
    </source>
</evidence>
<feature type="transmembrane region" description="Helical" evidence="9">
    <location>
        <begin position="79"/>
        <end position="108"/>
    </location>
</feature>
<keyword evidence="13" id="KW-1185">Reference proteome</keyword>
<dbReference type="InterPro" id="IPR051124">
    <property type="entry name" value="Phosphate_Transport_Permease"/>
</dbReference>
<evidence type="ECO:0000256" key="10">
    <source>
        <dbReference type="RuleBase" id="RU363054"/>
    </source>
</evidence>
<dbReference type="AlphaFoldDB" id="A0A3S0PH88"/>
<dbReference type="GO" id="GO:0005886">
    <property type="term" value="C:plasma membrane"/>
    <property type="evidence" value="ECO:0007669"/>
    <property type="project" value="UniProtKB-SubCell"/>
</dbReference>
<keyword evidence="5 10" id="KW-0592">Phosphate transport</keyword>
<dbReference type="GO" id="GO:0005315">
    <property type="term" value="F:phosphate transmembrane transporter activity"/>
    <property type="evidence" value="ECO:0007669"/>
    <property type="project" value="InterPro"/>
</dbReference>
<dbReference type="PROSITE" id="PS50928">
    <property type="entry name" value="ABC_TM1"/>
    <property type="match status" value="1"/>
</dbReference>
<feature type="transmembrane region" description="Helical" evidence="9">
    <location>
        <begin position="291"/>
        <end position="314"/>
    </location>
</feature>
<dbReference type="NCBIfam" id="TIGR02138">
    <property type="entry name" value="phosphate_pstC"/>
    <property type="match status" value="1"/>
</dbReference>
<evidence type="ECO:0000256" key="8">
    <source>
        <dbReference type="ARBA" id="ARBA00023136"/>
    </source>
</evidence>
<evidence type="ECO:0000256" key="2">
    <source>
        <dbReference type="ARBA" id="ARBA00007069"/>
    </source>
</evidence>
<feature type="transmembrane region" description="Helical" evidence="9">
    <location>
        <begin position="29"/>
        <end position="51"/>
    </location>
</feature>
<protein>
    <recommendedName>
        <fullName evidence="10">Phosphate transport system permease protein</fullName>
    </recommendedName>
</protein>
<dbReference type="Pfam" id="PF00528">
    <property type="entry name" value="BPD_transp_1"/>
    <property type="match status" value="1"/>
</dbReference>
<evidence type="ECO:0000256" key="9">
    <source>
        <dbReference type="RuleBase" id="RU363032"/>
    </source>
</evidence>
<comment type="caution">
    <text evidence="10">Lacks conserved residue(s) required for the propagation of feature annotation.</text>
</comment>
<dbReference type="SUPFAM" id="SSF161098">
    <property type="entry name" value="MetI-like"/>
    <property type="match status" value="1"/>
</dbReference>
<dbReference type="Gene3D" id="1.10.3720.10">
    <property type="entry name" value="MetI-like"/>
    <property type="match status" value="1"/>
</dbReference>
<sequence length="323" mass="35067">MSAINAEPLRRDIEHRARADARHDLIFRLLLRLCALLVLATLLGAALSTLWGGRDVLFKDGFHFLFSSDWNPVEDQYGALAPIVGTLVTSLIALVLAVPVSFGIALFLTEIAPSWMRGPVATAIELLAGIPSIIYGMWGLFVFVPFMASIEPWMNDTLGNIPLIGQLFQGPPLGLGLLTAGVVLAVMILPFISSVMREVFQTVPARLKESSYALGSTKWEVVWDIVLPYTRSAVIGGIFLGLGRALGETMAVTFVLGNSYNITSSLLMPGTSISSSIANEFNEAVGLHRSALIALGFLLFVVTFIVLLIARLMLRQLARREGR</sequence>
<comment type="function">
    <text evidence="10">Part of the binding-protein-dependent transport system for phosphate; probably responsible for the translocation of the substrate across the membrane.</text>
</comment>
<keyword evidence="8 9" id="KW-0472">Membrane</keyword>
<evidence type="ECO:0000256" key="6">
    <source>
        <dbReference type="ARBA" id="ARBA00022692"/>
    </source>
</evidence>
<dbReference type="OrthoDB" id="9785113at2"/>
<evidence type="ECO:0000256" key="3">
    <source>
        <dbReference type="ARBA" id="ARBA00022448"/>
    </source>
</evidence>
<feature type="transmembrane region" description="Helical" evidence="9">
    <location>
        <begin position="177"/>
        <end position="200"/>
    </location>
</feature>
<evidence type="ECO:0000256" key="1">
    <source>
        <dbReference type="ARBA" id="ARBA00004651"/>
    </source>
</evidence>
<evidence type="ECO:0000256" key="4">
    <source>
        <dbReference type="ARBA" id="ARBA00022475"/>
    </source>
</evidence>
<dbReference type="RefSeq" id="WP_126672082.1">
    <property type="nucleotide sequence ID" value="NZ_RYZR01000002.1"/>
</dbReference>
<keyword evidence="4" id="KW-1003">Cell membrane</keyword>
<reference evidence="12 13" key="1">
    <citation type="submission" date="2018-12" db="EMBL/GenBank/DDBJ databases">
        <title>Dyella dinghuensis sp. nov. DHOA06 and Dyella choica sp. nov. 4M-K27, isolated from forest soil.</title>
        <authorList>
            <person name="Qiu L.-H."/>
            <person name="Gao Z.-H."/>
        </authorList>
    </citation>
    <scope>NUCLEOTIDE SEQUENCE [LARGE SCALE GENOMIC DNA]</scope>
    <source>
        <strain evidence="12 13">DHOA06</strain>
    </source>
</reference>
<gene>
    <name evidence="12" type="primary">pstC</name>
    <name evidence="12" type="ORF">EKH79_01835</name>
</gene>